<sequence>MTRRTTVIALSVFLVVGIALFAYTQLKKSETPSEQKQFVIGVLNTGLTLTPIFEGLKEGLQARGYTEGAAVEYLLEDNLISANLAKAAAEQFIAQKVDLIIALGIVPAKAAQIATEELAPTLPVFIVSSDPVGNNLVLSINEPGGNITGVTPGNETISGRRVELIKQLVPSAQRIIYPYNNSKTAGLEEIKSTAESLHLEVVAFEIKTPDELEIVLSDFTFRNGDVLMRATDSVLAAAAPIIAKMAKANRVPLIGNSAGDATRGSVMAYGADYHDLGLQGARLVEKILRGGNPGKIPIELPEHFVIAVNLGSAKELGITIPDAFLHRANIIIPAK</sequence>
<name>A0A1F6CFL8_9BACT</name>
<accession>A0A1F6CFL8</accession>
<dbReference type="PANTHER" id="PTHR35271:SF1">
    <property type="entry name" value="ABC TRANSPORTER, SUBSTRATE-BINDING LIPOPROTEIN"/>
    <property type="match status" value="1"/>
</dbReference>
<dbReference type="InterPro" id="IPR028082">
    <property type="entry name" value="Peripla_BP_I"/>
</dbReference>
<dbReference type="SUPFAM" id="SSF53822">
    <property type="entry name" value="Periplasmic binding protein-like I"/>
    <property type="match status" value="1"/>
</dbReference>
<proteinExistence type="predicted"/>
<dbReference type="Pfam" id="PF04392">
    <property type="entry name" value="ABC_sub_bind"/>
    <property type="match status" value="1"/>
</dbReference>
<protein>
    <recommendedName>
        <fullName evidence="3">ABC transporter substrate-binding protein</fullName>
    </recommendedName>
</protein>
<comment type="caution">
    <text evidence="1">The sequence shown here is derived from an EMBL/GenBank/DDBJ whole genome shotgun (WGS) entry which is preliminary data.</text>
</comment>
<dbReference type="PANTHER" id="PTHR35271">
    <property type="entry name" value="ABC TRANSPORTER, SUBSTRATE-BINDING LIPOPROTEIN-RELATED"/>
    <property type="match status" value="1"/>
</dbReference>
<dbReference type="Proteomes" id="UP000178344">
    <property type="component" value="Unassembled WGS sequence"/>
</dbReference>
<dbReference type="Gene3D" id="3.40.50.2300">
    <property type="match status" value="2"/>
</dbReference>
<dbReference type="EMBL" id="MFKQ01000002">
    <property type="protein sequence ID" value="OGG47801.1"/>
    <property type="molecule type" value="Genomic_DNA"/>
</dbReference>
<dbReference type="InterPro" id="IPR007487">
    <property type="entry name" value="ABC_transpt-TYRBP-like"/>
</dbReference>
<evidence type="ECO:0000313" key="1">
    <source>
        <dbReference type="EMBL" id="OGG47801.1"/>
    </source>
</evidence>
<evidence type="ECO:0008006" key="3">
    <source>
        <dbReference type="Google" id="ProtNLM"/>
    </source>
</evidence>
<organism evidence="1 2">
    <name type="scientific">Candidatus Kaiserbacteria bacterium RIFCSPHIGHO2_01_FULL_49_13</name>
    <dbReference type="NCBI Taxonomy" id="1798477"/>
    <lineage>
        <taxon>Bacteria</taxon>
        <taxon>Candidatus Kaiseribacteriota</taxon>
    </lineage>
</organism>
<dbReference type="CDD" id="cd06325">
    <property type="entry name" value="PBP1_ABC_unchar_transporter"/>
    <property type="match status" value="1"/>
</dbReference>
<reference evidence="1 2" key="1">
    <citation type="journal article" date="2016" name="Nat. Commun.">
        <title>Thousands of microbial genomes shed light on interconnected biogeochemical processes in an aquifer system.</title>
        <authorList>
            <person name="Anantharaman K."/>
            <person name="Brown C.T."/>
            <person name="Hug L.A."/>
            <person name="Sharon I."/>
            <person name="Castelle C.J."/>
            <person name="Probst A.J."/>
            <person name="Thomas B.C."/>
            <person name="Singh A."/>
            <person name="Wilkins M.J."/>
            <person name="Karaoz U."/>
            <person name="Brodie E.L."/>
            <person name="Williams K.H."/>
            <person name="Hubbard S.S."/>
            <person name="Banfield J.F."/>
        </authorList>
    </citation>
    <scope>NUCLEOTIDE SEQUENCE [LARGE SCALE GENOMIC DNA]</scope>
</reference>
<gene>
    <name evidence="1" type="ORF">A2671_01010</name>
</gene>
<evidence type="ECO:0000313" key="2">
    <source>
        <dbReference type="Proteomes" id="UP000178344"/>
    </source>
</evidence>
<dbReference type="AlphaFoldDB" id="A0A1F6CFL8"/>